<protein>
    <recommendedName>
        <fullName evidence="11">Fibronectin type-III domain-containing protein</fullName>
    </recommendedName>
</protein>
<evidence type="ECO:0000256" key="6">
    <source>
        <dbReference type="SAM" id="Phobius"/>
    </source>
</evidence>
<feature type="domain" description="Fibronectin type-III" evidence="8">
    <location>
        <begin position="262"/>
        <end position="358"/>
    </location>
</feature>
<evidence type="ECO:0000259" key="7">
    <source>
        <dbReference type="PROSITE" id="PS50835"/>
    </source>
</evidence>
<dbReference type="PANTHER" id="PTHR48485">
    <property type="entry name" value="INTERLEUKIN-12 SUBUNIT BETA-RELATED"/>
    <property type="match status" value="1"/>
</dbReference>
<feature type="compositionally biased region" description="Low complexity" evidence="5">
    <location>
        <begin position="381"/>
        <end position="391"/>
    </location>
</feature>
<keyword evidence="1" id="KW-0732">Signal</keyword>
<keyword evidence="6" id="KW-0812">Transmembrane</keyword>
<reference evidence="9 10" key="2">
    <citation type="submission" date="2019-01" db="EMBL/GenBank/DDBJ databases">
        <title>A chromosome length genome reference of the Java medaka (oryzias javanicus).</title>
        <authorList>
            <person name="Herpin A."/>
            <person name="Takehana Y."/>
            <person name="Naruse K."/>
            <person name="Ansai S."/>
            <person name="Kawaguchi M."/>
        </authorList>
    </citation>
    <scope>NUCLEOTIDE SEQUENCE [LARGE SCALE GENOMIC DNA]</scope>
    <source>
        <strain evidence="9">RS831</strain>
        <tissue evidence="9">Whole body</tissue>
    </source>
</reference>
<dbReference type="InterPro" id="IPR003530">
    <property type="entry name" value="Hematopoietin_rcpt_L_F3_CS"/>
</dbReference>
<dbReference type="OrthoDB" id="418412at2759"/>
<dbReference type="AlphaFoldDB" id="A0A3S2U8W0"/>
<dbReference type="SUPFAM" id="SSF49265">
    <property type="entry name" value="Fibronectin type III"/>
    <property type="match status" value="2"/>
</dbReference>
<evidence type="ECO:0000256" key="1">
    <source>
        <dbReference type="ARBA" id="ARBA00022729"/>
    </source>
</evidence>
<feature type="transmembrane region" description="Helical" evidence="6">
    <location>
        <begin position="402"/>
        <end position="427"/>
    </location>
</feature>
<dbReference type="Proteomes" id="UP000283210">
    <property type="component" value="Chromosome 12"/>
</dbReference>
<name>A0A3S2U8W0_ORYJA</name>
<keyword evidence="10" id="KW-1185">Reference proteome</keyword>
<dbReference type="InterPro" id="IPR013783">
    <property type="entry name" value="Ig-like_fold"/>
</dbReference>
<evidence type="ECO:0000256" key="4">
    <source>
        <dbReference type="ARBA" id="ARBA00023319"/>
    </source>
</evidence>
<sequence length="460" mass="51483">MPHSSDPALGSTLIAGSGNLAPPLAPLPSPYSVPCLSLVSCRARVRLESLRSSKMHGLLSSPVCLTVIWFLSWSLHPSCAQIWNGEVSGLQYGRLGSNITLACGKSQHRMLVTWLHNQKEELPWHKVTSDGKLVLLHANQSAQGNYSCHSDKGSHLHSISLMLGHPPGRLNVLCRMPNHSYVHCSWVESVNTLLPAKYNASFRGSHEDWKPCLVDASQKHCEVILPAFWQVYHILAVTQTNALGSHTTLDRIKLDKLLKPDPPELLRVEQLEGFPRQLNVSWSYPSSWARLDAYPLHFQISYRPQGSKYWSQTIIWDTSVVLYDALEGHVHEVQVRAQDLVNSDSQWSEWTNLILAKPWEAETEESEETEVTGNYDPEPPYTESESSSTKSLNFEPEDDGDLGLMILLICFSVLILTTVLSLTLVMWMRRRRLAPSDCTQPFKFKVGSIDASDCPCSAPP</sequence>
<dbReference type="InterPro" id="IPR003961">
    <property type="entry name" value="FN3_dom"/>
</dbReference>
<dbReference type="SUPFAM" id="SSF48726">
    <property type="entry name" value="Immunoglobulin"/>
    <property type="match status" value="1"/>
</dbReference>
<keyword evidence="6" id="KW-1133">Transmembrane helix</keyword>
<evidence type="ECO:0000313" key="9">
    <source>
        <dbReference type="EMBL" id="RVE65596.1"/>
    </source>
</evidence>
<dbReference type="InterPro" id="IPR036179">
    <property type="entry name" value="Ig-like_dom_sf"/>
</dbReference>
<feature type="domain" description="Ig-like" evidence="7">
    <location>
        <begin position="77"/>
        <end position="160"/>
    </location>
</feature>
<dbReference type="GO" id="GO:0016020">
    <property type="term" value="C:membrane"/>
    <property type="evidence" value="ECO:0007669"/>
    <property type="project" value="InterPro"/>
</dbReference>
<dbReference type="PROSITE" id="PS50853">
    <property type="entry name" value="FN3"/>
    <property type="match status" value="1"/>
</dbReference>
<feature type="region of interest" description="Disordered" evidence="5">
    <location>
        <begin position="361"/>
        <end position="394"/>
    </location>
</feature>
<evidence type="ECO:0000256" key="3">
    <source>
        <dbReference type="ARBA" id="ARBA00023180"/>
    </source>
</evidence>
<dbReference type="Gene3D" id="2.60.40.10">
    <property type="entry name" value="Immunoglobulins"/>
    <property type="match status" value="3"/>
</dbReference>
<reference evidence="9 10" key="1">
    <citation type="submission" date="2018-11" db="EMBL/GenBank/DDBJ databases">
        <authorList>
            <person name="Lopez-Roques C."/>
            <person name="Donnadieu C."/>
            <person name="Bouchez O."/>
            <person name="Klopp C."/>
            <person name="Cabau C."/>
            <person name="Zahm M."/>
        </authorList>
    </citation>
    <scope>NUCLEOTIDE SEQUENCE [LARGE SCALE GENOMIC DNA]</scope>
    <source>
        <strain evidence="9">RS831</strain>
        <tissue evidence="9">Whole body</tissue>
    </source>
</reference>
<evidence type="ECO:0008006" key="11">
    <source>
        <dbReference type="Google" id="ProtNLM"/>
    </source>
</evidence>
<keyword evidence="4" id="KW-0393">Immunoglobulin domain</keyword>
<dbReference type="GO" id="GO:0004896">
    <property type="term" value="F:cytokine receptor activity"/>
    <property type="evidence" value="ECO:0007669"/>
    <property type="project" value="InterPro"/>
</dbReference>
<evidence type="ECO:0000256" key="5">
    <source>
        <dbReference type="SAM" id="MobiDB-lite"/>
    </source>
</evidence>
<keyword evidence="6" id="KW-0472">Membrane</keyword>
<dbReference type="PROSITE" id="PS50835">
    <property type="entry name" value="IG_LIKE"/>
    <property type="match status" value="1"/>
</dbReference>
<keyword evidence="3" id="KW-0325">Glycoprotein</keyword>
<evidence type="ECO:0000259" key="8">
    <source>
        <dbReference type="PROSITE" id="PS50853"/>
    </source>
</evidence>
<evidence type="ECO:0000256" key="2">
    <source>
        <dbReference type="ARBA" id="ARBA00023157"/>
    </source>
</evidence>
<dbReference type="PROSITE" id="PS01354">
    <property type="entry name" value="HEMATOPO_REC_L_F3"/>
    <property type="match status" value="1"/>
</dbReference>
<evidence type="ECO:0000313" key="10">
    <source>
        <dbReference type="Proteomes" id="UP000283210"/>
    </source>
</evidence>
<keyword evidence="2" id="KW-1015">Disulfide bond</keyword>
<organism evidence="9 10">
    <name type="scientific">Oryzias javanicus</name>
    <name type="common">Javanese ricefish</name>
    <name type="synonym">Aplocheilus javanicus</name>
    <dbReference type="NCBI Taxonomy" id="123683"/>
    <lineage>
        <taxon>Eukaryota</taxon>
        <taxon>Metazoa</taxon>
        <taxon>Chordata</taxon>
        <taxon>Craniata</taxon>
        <taxon>Vertebrata</taxon>
        <taxon>Euteleostomi</taxon>
        <taxon>Actinopterygii</taxon>
        <taxon>Neopterygii</taxon>
        <taxon>Teleostei</taxon>
        <taxon>Neoteleostei</taxon>
        <taxon>Acanthomorphata</taxon>
        <taxon>Ovalentaria</taxon>
        <taxon>Atherinomorphae</taxon>
        <taxon>Beloniformes</taxon>
        <taxon>Adrianichthyidae</taxon>
        <taxon>Oryziinae</taxon>
        <taxon>Oryzias</taxon>
    </lineage>
</organism>
<feature type="compositionally biased region" description="Acidic residues" evidence="5">
    <location>
        <begin position="361"/>
        <end position="370"/>
    </location>
</feature>
<dbReference type="EMBL" id="CM012448">
    <property type="protein sequence ID" value="RVE65596.1"/>
    <property type="molecule type" value="Genomic_DNA"/>
</dbReference>
<dbReference type="InterPro" id="IPR036116">
    <property type="entry name" value="FN3_sf"/>
</dbReference>
<dbReference type="InterPro" id="IPR007110">
    <property type="entry name" value="Ig-like_dom"/>
</dbReference>
<proteinExistence type="predicted"/>
<accession>A0A3S2U8W0</accession>
<dbReference type="InterPro" id="IPR050676">
    <property type="entry name" value="IL-12"/>
</dbReference>
<dbReference type="CDD" id="cd00063">
    <property type="entry name" value="FN3"/>
    <property type="match status" value="1"/>
</dbReference>
<gene>
    <name evidence="9" type="ORF">OJAV_G00118090</name>
</gene>